<evidence type="ECO:0000313" key="3">
    <source>
        <dbReference type="Proteomes" id="UP000285084"/>
    </source>
</evidence>
<name>A0A420MF74_FUSOX</name>
<sequence length="109" mass="12193">MRGERGTAKLGGYTFSLRLKQTVQPTAYPPYALWPIGPNQARKARNGRRLLPATRPAIWNAGEGTDNKTSGPPSSYESNPFRYNTLPNVQFQPQAFATSDRRNGHKFLD</sequence>
<accession>A0A420MF74</accession>
<gene>
    <name evidence="2" type="ORF">BFJ69_g15149</name>
</gene>
<comment type="caution">
    <text evidence="2">The sequence shown here is derived from an EMBL/GenBank/DDBJ whole genome shotgun (WGS) entry which is preliminary data.</text>
</comment>
<dbReference type="AlphaFoldDB" id="A0A420MF74"/>
<proteinExistence type="predicted"/>
<protein>
    <submittedName>
        <fullName evidence="2">Uncharacterized protein</fullName>
    </submittedName>
</protein>
<dbReference type="Proteomes" id="UP000285084">
    <property type="component" value="Unassembled WGS sequence"/>
</dbReference>
<feature type="compositionally biased region" description="Polar residues" evidence="1">
    <location>
        <begin position="67"/>
        <end position="79"/>
    </location>
</feature>
<evidence type="ECO:0000256" key="1">
    <source>
        <dbReference type="SAM" id="MobiDB-lite"/>
    </source>
</evidence>
<evidence type="ECO:0000313" key="2">
    <source>
        <dbReference type="EMBL" id="RKK66729.1"/>
    </source>
</evidence>
<organism evidence="2 3">
    <name type="scientific">Fusarium oxysporum</name>
    <name type="common">Fusarium vascular wilt</name>
    <dbReference type="NCBI Taxonomy" id="5507"/>
    <lineage>
        <taxon>Eukaryota</taxon>
        <taxon>Fungi</taxon>
        <taxon>Dikarya</taxon>
        <taxon>Ascomycota</taxon>
        <taxon>Pezizomycotina</taxon>
        <taxon>Sordariomycetes</taxon>
        <taxon>Hypocreomycetidae</taxon>
        <taxon>Hypocreales</taxon>
        <taxon>Nectriaceae</taxon>
        <taxon>Fusarium</taxon>
        <taxon>Fusarium oxysporum species complex</taxon>
    </lineage>
</organism>
<feature type="region of interest" description="Disordered" evidence="1">
    <location>
        <begin position="55"/>
        <end position="79"/>
    </location>
</feature>
<reference evidence="2 3" key="1">
    <citation type="journal article" date="2018" name="Sci. Rep.">
        <title>Characterisation of pathogen-specific regions and novel effector candidates in Fusarium oxysporum f. sp. cepae.</title>
        <authorList>
            <person name="Armitage A.D."/>
            <person name="Taylor A."/>
            <person name="Sobczyk M.K."/>
            <person name="Baxter L."/>
            <person name="Greenfield B.P."/>
            <person name="Bates H.J."/>
            <person name="Wilson F."/>
            <person name="Jackson A.C."/>
            <person name="Ott S."/>
            <person name="Harrison R.J."/>
            <person name="Clarkson J.P."/>
        </authorList>
    </citation>
    <scope>NUCLEOTIDE SEQUENCE [LARGE SCALE GENOMIC DNA]</scope>
    <source>
        <strain evidence="2 3">Fo_A13</strain>
    </source>
</reference>
<dbReference type="EMBL" id="MRCX01000269">
    <property type="protein sequence ID" value="RKK66729.1"/>
    <property type="molecule type" value="Genomic_DNA"/>
</dbReference>